<dbReference type="InterPro" id="IPR029058">
    <property type="entry name" value="AB_hydrolase_fold"/>
</dbReference>
<organism evidence="1 2">
    <name type="scientific">Amycolatopsis mediterranei (strain U-32)</name>
    <dbReference type="NCBI Taxonomy" id="749927"/>
    <lineage>
        <taxon>Bacteria</taxon>
        <taxon>Bacillati</taxon>
        <taxon>Actinomycetota</taxon>
        <taxon>Actinomycetes</taxon>
        <taxon>Pseudonocardiales</taxon>
        <taxon>Pseudonocardiaceae</taxon>
        <taxon>Amycolatopsis</taxon>
    </lineage>
</organism>
<evidence type="ECO:0008006" key="3">
    <source>
        <dbReference type="Google" id="ProtNLM"/>
    </source>
</evidence>
<evidence type="ECO:0000313" key="2">
    <source>
        <dbReference type="Proteomes" id="UP000000328"/>
    </source>
</evidence>
<evidence type="ECO:0000313" key="1">
    <source>
        <dbReference type="EMBL" id="ADJ47258.1"/>
    </source>
</evidence>
<dbReference type="AlphaFoldDB" id="A0A0H3DB13"/>
<dbReference type="EMBL" id="CP002000">
    <property type="protein sequence ID" value="ADJ47258.1"/>
    <property type="molecule type" value="Genomic_DNA"/>
</dbReference>
<proteinExistence type="predicted"/>
<sequence length="91" mass="9904">MTEDAAQGQLAAVGRLLAVEWERLQAQLRAISQPVLYANGIHDVMIPAIGSDKAVEQVPDSTLLLYSDAGHAFLFQHIDEFAAQVNLFLGK</sequence>
<dbReference type="Gene3D" id="3.40.50.1820">
    <property type="entry name" value="alpha/beta hydrolase"/>
    <property type="match status" value="1"/>
</dbReference>
<dbReference type="OrthoDB" id="8871309at2"/>
<dbReference type="GeneID" id="92873206"/>
<protein>
    <recommendedName>
        <fullName evidence="3">Alpha/beta hydrolase</fullName>
    </recommendedName>
</protein>
<accession>A0A0H3DB13</accession>
<dbReference type="RefSeq" id="WP_013227318.1">
    <property type="nucleotide sequence ID" value="NC_014318.1"/>
</dbReference>
<dbReference type="Proteomes" id="UP000000328">
    <property type="component" value="Chromosome"/>
</dbReference>
<gene>
    <name evidence="1" type="ordered locus">AMED_5500</name>
</gene>
<dbReference type="KEGG" id="amd:AMED_5500"/>
<dbReference type="HOGENOM" id="CLU_2420530_0_0_11"/>
<name>A0A0H3DB13_AMYMU</name>
<dbReference type="PATRIC" id="fig|749927.5.peg.5705"/>
<dbReference type="eggNOG" id="COG0596">
    <property type="taxonomic scope" value="Bacteria"/>
</dbReference>
<dbReference type="SUPFAM" id="SSF53474">
    <property type="entry name" value="alpha/beta-Hydrolases"/>
    <property type="match status" value="1"/>
</dbReference>
<reference evidence="1 2" key="1">
    <citation type="journal article" date="2010" name="Cell Res.">
        <title>Complete genome sequence of the rifamycin SV-producing Amycolatopsis mediterranei U32 revealed its genetic characteristics in phylogeny and metabolism.</title>
        <authorList>
            <person name="Zhao W."/>
            <person name="Zhong Y."/>
            <person name="Yuan H."/>
            <person name="Wang J."/>
            <person name="Zheng H."/>
            <person name="Wang Y."/>
            <person name="Cen X."/>
            <person name="Xu F."/>
            <person name="Bai J."/>
            <person name="Han X."/>
            <person name="Lu G."/>
            <person name="Zhu Y."/>
            <person name="Shao Z."/>
            <person name="Yan H."/>
            <person name="Li C."/>
            <person name="Peng N."/>
            <person name="Zhang Z."/>
            <person name="Zhang Y."/>
            <person name="Lin W."/>
            <person name="Fan Y."/>
            <person name="Qin Z."/>
            <person name="Hu Y."/>
            <person name="Zhu B."/>
            <person name="Wang S."/>
            <person name="Ding X."/>
            <person name="Zhao G.P."/>
        </authorList>
    </citation>
    <scope>NUCLEOTIDE SEQUENCE [LARGE SCALE GENOMIC DNA]</scope>
    <source>
        <strain evidence="2">U-32</strain>
    </source>
</reference>